<evidence type="ECO:0000256" key="4">
    <source>
        <dbReference type="SAM" id="MobiDB-lite"/>
    </source>
</evidence>
<protein>
    <submittedName>
        <fullName evidence="6">PDZ domain-containing protein</fullName>
    </submittedName>
</protein>
<dbReference type="Gene3D" id="2.40.10.120">
    <property type="match status" value="1"/>
</dbReference>
<dbReference type="Gene3D" id="2.30.42.10">
    <property type="match status" value="1"/>
</dbReference>
<comment type="caution">
    <text evidence="6">The sequence shown here is derived from an EMBL/GenBank/DDBJ whole genome shotgun (WGS) entry which is preliminary data.</text>
</comment>
<dbReference type="PANTHER" id="PTHR22939:SF129">
    <property type="entry name" value="SERINE PROTEASE HTRA2, MITOCHONDRIAL"/>
    <property type="match status" value="1"/>
</dbReference>
<dbReference type="SUPFAM" id="SSF50494">
    <property type="entry name" value="Trypsin-like serine proteases"/>
    <property type="match status" value="1"/>
</dbReference>
<dbReference type="Pfam" id="PF13365">
    <property type="entry name" value="Trypsin_2"/>
    <property type="match status" value="1"/>
</dbReference>
<evidence type="ECO:0000256" key="1">
    <source>
        <dbReference type="ARBA" id="ARBA00010541"/>
    </source>
</evidence>
<dbReference type="PRINTS" id="PR00834">
    <property type="entry name" value="PROTEASES2C"/>
</dbReference>
<comment type="similarity">
    <text evidence="1">Belongs to the peptidase S1C family.</text>
</comment>
<evidence type="ECO:0000259" key="5">
    <source>
        <dbReference type="PROSITE" id="PS50106"/>
    </source>
</evidence>
<proteinExistence type="inferred from homology"/>
<keyword evidence="2" id="KW-0645">Protease</keyword>
<dbReference type="SUPFAM" id="SSF50156">
    <property type="entry name" value="PDZ domain-like"/>
    <property type="match status" value="1"/>
</dbReference>
<dbReference type="EMBL" id="DSPX01000205">
    <property type="protein sequence ID" value="HGG03010.1"/>
    <property type="molecule type" value="Genomic_DNA"/>
</dbReference>
<dbReference type="InterPro" id="IPR001940">
    <property type="entry name" value="Peptidase_S1C"/>
</dbReference>
<dbReference type="InterPro" id="IPR036034">
    <property type="entry name" value="PDZ_sf"/>
</dbReference>
<dbReference type="Pfam" id="PF13180">
    <property type="entry name" value="PDZ_2"/>
    <property type="match status" value="1"/>
</dbReference>
<dbReference type="InterPro" id="IPR009003">
    <property type="entry name" value="Peptidase_S1_PA"/>
</dbReference>
<reference evidence="6" key="1">
    <citation type="journal article" date="2020" name="mSystems">
        <title>Genome- and Community-Level Interaction Insights into Carbon Utilization and Element Cycling Functions of Hydrothermarchaeota in Hydrothermal Sediment.</title>
        <authorList>
            <person name="Zhou Z."/>
            <person name="Liu Y."/>
            <person name="Xu W."/>
            <person name="Pan J."/>
            <person name="Luo Z.H."/>
            <person name="Li M."/>
        </authorList>
    </citation>
    <scope>NUCLEOTIDE SEQUENCE [LARGE SCALE GENOMIC DNA]</scope>
    <source>
        <strain evidence="6">SpSt-374</strain>
    </source>
</reference>
<dbReference type="GO" id="GO:0006508">
    <property type="term" value="P:proteolysis"/>
    <property type="evidence" value="ECO:0007669"/>
    <property type="project" value="UniProtKB-KW"/>
</dbReference>
<dbReference type="PROSITE" id="PS50106">
    <property type="entry name" value="PDZ"/>
    <property type="match status" value="1"/>
</dbReference>
<dbReference type="InterPro" id="IPR001478">
    <property type="entry name" value="PDZ"/>
</dbReference>
<name>A0A7C3VRS6_9CYAN</name>
<evidence type="ECO:0000256" key="2">
    <source>
        <dbReference type="ARBA" id="ARBA00022670"/>
    </source>
</evidence>
<gene>
    <name evidence="6" type="ORF">ENR15_20795</name>
</gene>
<keyword evidence="3" id="KW-0378">Hydrolase</keyword>
<dbReference type="AlphaFoldDB" id="A0A7C3VRS6"/>
<feature type="domain" description="PDZ" evidence="5">
    <location>
        <begin position="278"/>
        <end position="380"/>
    </location>
</feature>
<evidence type="ECO:0000256" key="3">
    <source>
        <dbReference type="ARBA" id="ARBA00022801"/>
    </source>
</evidence>
<evidence type="ECO:0000313" key="6">
    <source>
        <dbReference type="EMBL" id="HGG03010.1"/>
    </source>
</evidence>
<dbReference type="GO" id="GO:0004252">
    <property type="term" value="F:serine-type endopeptidase activity"/>
    <property type="evidence" value="ECO:0007669"/>
    <property type="project" value="InterPro"/>
</dbReference>
<sequence>MIAMIYQMPIYLWLLAFGVGAGFLGSQYQNAHPGMGEMGRRGETGGVLPQSRSPEVQKSGNATNFIAAAVAQAIPAVVRIDRPAVFPLSSVAPQLPGGLFSPVSEAEELPEGSGEPGSGSGFLIGADGRILTNAHVVGMASVVQVQLDDGRVFPGTVVGRDALTDLAAVKIDATGLPTVRLGNSAHLVPGQWAIAIGNPLGLDRTVTAGIISATGRSSGEVGGEDLRVRFIQTDAAINPGNSGGPLLNQFGEAIGVNTAIRPEASGLGFAIPMETAMRIAHQLFERGWAEHPFLGIEMVNLTPETLPEIKAQVREDWTPPAQWGVLILAVLRDSPAHQAGLRPGDLIASIDGFTVNTAAEVQEIIDATAIGALLKVEILRQGKRQSIGVRPGPFPDALAD</sequence>
<dbReference type="SMART" id="SM00228">
    <property type="entry name" value="PDZ"/>
    <property type="match status" value="1"/>
</dbReference>
<dbReference type="PANTHER" id="PTHR22939">
    <property type="entry name" value="SERINE PROTEASE FAMILY S1C HTRA-RELATED"/>
    <property type="match status" value="1"/>
</dbReference>
<accession>A0A7C3VRS6</accession>
<feature type="region of interest" description="Disordered" evidence="4">
    <location>
        <begin position="35"/>
        <end position="57"/>
    </location>
</feature>
<organism evidence="6">
    <name type="scientific">Planktothricoides sp. SpSt-374</name>
    <dbReference type="NCBI Taxonomy" id="2282167"/>
    <lineage>
        <taxon>Bacteria</taxon>
        <taxon>Bacillati</taxon>
        <taxon>Cyanobacteriota</taxon>
        <taxon>Cyanophyceae</taxon>
        <taxon>Oscillatoriophycideae</taxon>
        <taxon>Oscillatoriales</taxon>
        <taxon>Oscillatoriaceae</taxon>
        <taxon>Planktothricoides</taxon>
    </lineage>
</organism>